<keyword evidence="2" id="KW-1185">Reference proteome</keyword>
<evidence type="ECO:0000313" key="2">
    <source>
        <dbReference type="Proteomes" id="UP001595868"/>
    </source>
</evidence>
<sequence>MAFDFHTTVALIADYGEPIFAALRRLRAVEHLFPRMSLLHRDALDVELLFRQNLPAAALGLRLGADPAEVAEYVRIYALGQTLILNNMDRHLDLSSAHSIRDPALLLADVNSTMCLAVTSVLTMVREAAVTPAGVRALPVMASVTAEIVQSMYDNYAGRFDQDVLRNPERLVTWYRESDQSRHLGSGFYSSGVLGLLAFIGARVPDGLVEVLRDMRRLRQRVDELTDLFEDTVTGLVSYPIAMGLGRPGIAADLRKLIDRLWGRSQQIIGSGERDAGRLNLELTRDPELIETYESVLDVLLAGGIMRECHREADVLWERIASNLAEMDACFGVPLTAIIDLKRALLDRVASTDWRDDRPPHTFLEMVEAAGLGEAL</sequence>
<accession>A0ABV8KPL9</accession>
<gene>
    <name evidence="1" type="ORF">ACFOX0_19065</name>
</gene>
<proteinExistence type="predicted"/>
<comment type="caution">
    <text evidence="1">The sequence shown here is derived from an EMBL/GenBank/DDBJ whole genome shotgun (WGS) entry which is preliminary data.</text>
</comment>
<dbReference type="EMBL" id="JBHSBN010000013">
    <property type="protein sequence ID" value="MFC4108019.1"/>
    <property type="molecule type" value="Genomic_DNA"/>
</dbReference>
<evidence type="ECO:0000313" key="1">
    <source>
        <dbReference type="EMBL" id="MFC4108019.1"/>
    </source>
</evidence>
<dbReference type="Proteomes" id="UP001595868">
    <property type="component" value="Unassembled WGS sequence"/>
</dbReference>
<name>A0ABV8KPL9_9ACTN</name>
<protein>
    <submittedName>
        <fullName evidence="1">Uncharacterized protein</fullName>
    </submittedName>
</protein>
<dbReference type="RefSeq" id="WP_377547723.1">
    <property type="nucleotide sequence ID" value="NZ_JBHSBN010000013.1"/>
</dbReference>
<reference evidence="2" key="1">
    <citation type="journal article" date="2019" name="Int. J. Syst. Evol. Microbiol.">
        <title>The Global Catalogue of Microorganisms (GCM) 10K type strain sequencing project: providing services to taxonomists for standard genome sequencing and annotation.</title>
        <authorList>
            <consortium name="The Broad Institute Genomics Platform"/>
            <consortium name="The Broad Institute Genome Sequencing Center for Infectious Disease"/>
            <person name="Wu L."/>
            <person name="Ma J."/>
        </authorList>
    </citation>
    <scope>NUCLEOTIDE SEQUENCE [LARGE SCALE GENOMIC DNA]</scope>
    <source>
        <strain evidence="2">2902at01</strain>
    </source>
</reference>
<organism evidence="1 2">
    <name type="scientific">Micromonospora zhanjiangensis</name>
    <dbReference type="NCBI Taxonomy" id="1522057"/>
    <lineage>
        <taxon>Bacteria</taxon>
        <taxon>Bacillati</taxon>
        <taxon>Actinomycetota</taxon>
        <taxon>Actinomycetes</taxon>
        <taxon>Micromonosporales</taxon>
        <taxon>Micromonosporaceae</taxon>
        <taxon>Micromonospora</taxon>
    </lineage>
</organism>